<keyword evidence="3" id="KW-0378">Hydrolase</keyword>
<proteinExistence type="predicted"/>
<dbReference type="Pfam" id="PF04586">
    <property type="entry name" value="Peptidase_S78"/>
    <property type="match status" value="1"/>
</dbReference>
<dbReference type="InterPro" id="IPR006433">
    <property type="entry name" value="Prohead_protease"/>
</dbReference>
<reference evidence="5 6" key="1">
    <citation type="submission" date="2019-03" db="EMBL/GenBank/DDBJ databases">
        <title>Long-read sequencing reveals hyperdense prophage content in a complex bacterial symbiont genome.</title>
        <authorList>
            <person name="Frost C.L."/>
            <person name="Siozios S."/>
            <person name="Nadal-Jimenez P."/>
            <person name="Brockhurst M.A."/>
            <person name="King K.C."/>
            <person name="Darby A.C."/>
            <person name="Hurst G.D.D."/>
        </authorList>
    </citation>
    <scope>NUCLEOTIDE SEQUENCE [LARGE SCALE GENOMIC DNA]</scope>
    <source>
        <strain evidence="5 6">FIN</strain>
        <plasmid evidence="6">parsfin15</plasmid>
    </source>
</reference>
<evidence type="ECO:0000256" key="1">
    <source>
        <dbReference type="ARBA" id="ARBA00022612"/>
    </source>
</evidence>
<sequence>MKSTMSNIEIRTANFASQEKNLTGYAVKWHSLSGLMGNSFRERFAPYAFRNSLNKDSDVLALWEHDPKSLLGRTTSGTLTLNEDDTGLSFSLNLPDTQLGKDVLKMVERGDIQGMSFGFCAIEDNWDTSTEPYVRTVNRAELKEITITSQPVYSESTIEIAKRSLYQSINESAQKLMDDQRKWWLEFLGV</sequence>
<dbReference type="EMBL" id="CP038627">
    <property type="protein sequence ID" value="QBY47021.1"/>
    <property type="molecule type" value="Genomic_DNA"/>
</dbReference>
<evidence type="ECO:0000256" key="3">
    <source>
        <dbReference type="ARBA" id="ARBA00022801"/>
    </source>
</evidence>
<dbReference type="GO" id="GO:0006508">
    <property type="term" value="P:proteolysis"/>
    <property type="evidence" value="ECO:0007669"/>
    <property type="project" value="UniProtKB-KW"/>
</dbReference>
<keyword evidence="5" id="KW-0614">Plasmid</keyword>
<dbReference type="GO" id="GO:0008233">
    <property type="term" value="F:peptidase activity"/>
    <property type="evidence" value="ECO:0007669"/>
    <property type="project" value="UniProtKB-KW"/>
</dbReference>
<dbReference type="InterPro" id="IPR054613">
    <property type="entry name" value="Peptidase_S78_dom"/>
</dbReference>
<organism evidence="5 6">
    <name type="scientific">Arsenophonus nasoniae</name>
    <name type="common">son-killer infecting Nasonia vitripennis</name>
    <dbReference type="NCBI Taxonomy" id="638"/>
    <lineage>
        <taxon>Bacteria</taxon>
        <taxon>Pseudomonadati</taxon>
        <taxon>Pseudomonadota</taxon>
        <taxon>Gammaproteobacteria</taxon>
        <taxon>Enterobacterales</taxon>
        <taxon>Morganellaceae</taxon>
        <taxon>Arsenophonus</taxon>
    </lineage>
</organism>
<evidence type="ECO:0000313" key="6">
    <source>
        <dbReference type="Proteomes" id="UP000295134"/>
    </source>
</evidence>
<geneLocation type="plasmid" evidence="6">
    <name>parsfin15</name>
</geneLocation>
<evidence type="ECO:0000256" key="2">
    <source>
        <dbReference type="ARBA" id="ARBA00022670"/>
    </source>
</evidence>
<dbReference type="RefSeq" id="WP_135679362.1">
    <property type="nucleotide sequence ID" value="NZ_CP038627.1"/>
</dbReference>
<keyword evidence="1" id="KW-1188">Viral release from host cell</keyword>
<accession>A0A4P7L343</accession>
<evidence type="ECO:0000259" key="4">
    <source>
        <dbReference type="Pfam" id="PF04586"/>
    </source>
</evidence>
<evidence type="ECO:0000313" key="5">
    <source>
        <dbReference type="EMBL" id="QBY47021.1"/>
    </source>
</evidence>
<dbReference type="AlphaFoldDB" id="A0A4P7L343"/>
<gene>
    <name evidence="5" type="ORF">ArsFIN_56320</name>
</gene>
<name>A0A4P7L343_9GAMM</name>
<dbReference type="GeneID" id="39751574"/>
<keyword evidence="2 5" id="KW-0645">Protease</keyword>
<feature type="domain" description="Prohead serine protease" evidence="4">
    <location>
        <begin position="7"/>
        <end position="165"/>
    </location>
</feature>
<dbReference type="KEGG" id="ans:ArsFIN_56320"/>
<dbReference type="Proteomes" id="UP000295134">
    <property type="component" value="Plasmid pArsFIN15"/>
</dbReference>
<dbReference type="NCBIfam" id="TIGR01543">
    <property type="entry name" value="proheadase_HK97"/>
    <property type="match status" value="1"/>
</dbReference>
<protein>
    <submittedName>
        <fullName evidence="5">Caudovirus prohead serine protease</fullName>
    </submittedName>
</protein>